<dbReference type="Proteomes" id="UP000729402">
    <property type="component" value="Unassembled WGS sequence"/>
</dbReference>
<reference evidence="1" key="2">
    <citation type="submission" date="2021-02" db="EMBL/GenBank/DDBJ databases">
        <authorList>
            <person name="Kimball J.A."/>
            <person name="Haas M.W."/>
            <person name="Macchietto M."/>
            <person name="Kono T."/>
            <person name="Duquette J."/>
            <person name="Shao M."/>
        </authorList>
    </citation>
    <scope>NUCLEOTIDE SEQUENCE</scope>
    <source>
        <tissue evidence="1">Fresh leaf tissue</tissue>
    </source>
</reference>
<sequence length="138" mass="14311">MQPIGHANFCGKKVAVLNCAALDVGENSVADQVMGSGKMEVLDSVGAVTSNFSSHPPLVPGSHLLSPSVGAPKAPYTLEVTTLAVVLEVTLGSSVSYESKRRAASSAGDSLERAFKLKASCNLDNNFVEGTFQRSTLA</sequence>
<proteinExistence type="predicted"/>
<dbReference type="AlphaFoldDB" id="A0A8J5VQY4"/>
<evidence type="ECO:0000313" key="2">
    <source>
        <dbReference type="Proteomes" id="UP000729402"/>
    </source>
</evidence>
<protein>
    <submittedName>
        <fullName evidence="1">Uncharacterized protein</fullName>
    </submittedName>
</protein>
<keyword evidence="2" id="KW-1185">Reference proteome</keyword>
<name>A0A8J5VQY4_ZIZPA</name>
<dbReference type="EMBL" id="JAAALK010000282">
    <property type="protein sequence ID" value="KAG8077220.1"/>
    <property type="molecule type" value="Genomic_DNA"/>
</dbReference>
<accession>A0A8J5VQY4</accession>
<reference evidence="1" key="1">
    <citation type="journal article" date="2021" name="bioRxiv">
        <title>Whole Genome Assembly and Annotation of Northern Wild Rice, Zizania palustris L., Supports a Whole Genome Duplication in the Zizania Genus.</title>
        <authorList>
            <person name="Haas M."/>
            <person name="Kono T."/>
            <person name="Macchietto M."/>
            <person name="Millas R."/>
            <person name="McGilp L."/>
            <person name="Shao M."/>
            <person name="Duquette J."/>
            <person name="Hirsch C.N."/>
            <person name="Kimball J."/>
        </authorList>
    </citation>
    <scope>NUCLEOTIDE SEQUENCE</scope>
    <source>
        <tissue evidence="1">Fresh leaf tissue</tissue>
    </source>
</reference>
<evidence type="ECO:0000313" key="1">
    <source>
        <dbReference type="EMBL" id="KAG8077220.1"/>
    </source>
</evidence>
<comment type="caution">
    <text evidence="1">The sequence shown here is derived from an EMBL/GenBank/DDBJ whole genome shotgun (WGS) entry which is preliminary data.</text>
</comment>
<gene>
    <name evidence="1" type="ORF">GUJ93_ZPchr0007g4042</name>
</gene>
<organism evidence="1 2">
    <name type="scientific">Zizania palustris</name>
    <name type="common">Northern wild rice</name>
    <dbReference type="NCBI Taxonomy" id="103762"/>
    <lineage>
        <taxon>Eukaryota</taxon>
        <taxon>Viridiplantae</taxon>
        <taxon>Streptophyta</taxon>
        <taxon>Embryophyta</taxon>
        <taxon>Tracheophyta</taxon>
        <taxon>Spermatophyta</taxon>
        <taxon>Magnoliopsida</taxon>
        <taxon>Liliopsida</taxon>
        <taxon>Poales</taxon>
        <taxon>Poaceae</taxon>
        <taxon>BOP clade</taxon>
        <taxon>Oryzoideae</taxon>
        <taxon>Oryzeae</taxon>
        <taxon>Zizaniinae</taxon>
        <taxon>Zizania</taxon>
    </lineage>
</organism>